<dbReference type="NCBIfam" id="TIGR02824">
    <property type="entry name" value="quinone_pig3"/>
    <property type="match status" value="1"/>
</dbReference>
<dbReference type="InterPro" id="IPR014189">
    <property type="entry name" value="Quinone_OxRdtase_PIG3"/>
</dbReference>
<dbReference type="Proteomes" id="UP000535078">
    <property type="component" value="Unassembled WGS sequence"/>
</dbReference>
<dbReference type="GO" id="GO:0070402">
    <property type="term" value="F:NADPH binding"/>
    <property type="evidence" value="ECO:0007669"/>
    <property type="project" value="TreeGrafter"/>
</dbReference>
<evidence type="ECO:0000256" key="1">
    <source>
        <dbReference type="ARBA" id="ARBA00022857"/>
    </source>
</evidence>
<evidence type="ECO:0000313" key="5">
    <source>
        <dbReference type="Proteomes" id="UP000535078"/>
    </source>
</evidence>
<organism evidence="4 5">
    <name type="scientific">Sphingopyxis italica</name>
    <dbReference type="NCBI Taxonomy" id="1129133"/>
    <lineage>
        <taxon>Bacteria</taxon>
        <taxon>Pseudomonadati</taxon>
        <taxon>Pseudomonadota</taxon>
        <taxon>Alphaproteobacteria</taxon>
        <taxon>Sphingomonadales</taxon>
        <taxon>Sphingomonadaceae</taxon>
        <taxon>Sphingopyxis</taxon>
    </lineage>
</organism>
<protein>
    <submittedName>
        <fullName evidence="4">Putative PIG3 family NAD(P)H quinone oxidoreductase</fullName>
    </submittedName>
</protein>
<dbReference type="SUPFAM" id="SSF51735">
    <property type="entry name" value="NAD(P)-binding Rossmann-fold domains"/>
    <property type="match status" value="1"/>
</dbReference>
<dbReference type="Gene3D" id="3.40.50.720">
    <property type="entry name" value="NAD(P)-binding Rossmann-like Domain"/>
    <property type="match status" value="1"/>
</dbReference>
<keyword evidence="5" id="KW-1185">Reference proteome</keyword>
<evidence type="ECO:0000256" key="2">
    <source>
        <dbReference type="ARBA" id="ARBA00023002"/>
    </source>
</evidence>
<dbReference type="AlphaFoldDB" id="A0A7X5XRW3"/>
<name>A0A7X5XRW3_9SPHN</name>
<dbReference type="PANTHER" id="PTHR48106:SF8">
    <property type="entry name" value="OS02G0805600 PROTEIN"/>
    <property type="match status" value="1"/>
</dbReference>
<dbReference type="EMBL" id="JAATIT010000001">
    <property type="protein sequence ID" value="NJB88717.1"/>
    <property type="molecule type" value="Genomic_DNA"/>
</dbReference>
<feature type="domain" description="Enoyl reductase (ER)" evidence="3">
    <location>
        <begin position="10"/>
        <end position="323"/>
    </location>
</feature>
<proteinExistence type="predicted"/>
<dbReference type="CDD" id="cd05276">
    <property type="entry name" value="p53_inducible_oxidoreductase"/>
    <property type="match status" value="1"/>
</dbReference>
<reference evidence="4 5" key="1">
    <citation type="submission" date="2020-03" db="EMBL/GenBank/DDBJ databases">
        <title>Genomic Encyclopedia of Type Strains, Phase IV (KMG-IV): sequencing the most valuable type-strain genomes for metagenomic binning, comparative biology and taxonomic classification.</title>
        <authorList>
            <person name="Goeker M."/>
        </authorList>
    </citation>
    <scope>NUCLEOTIDE SEQUENCE [LARGE SCALE GENOMIC DNA]</scope>
    <source>
        <strain evidence="4 5">DSM 25229</strain>
    </source>
</reference>
<dbReference type="InterPro" id="IPR036291">
    <property type="entry name" value="NAD(P)-bd_dom_sf"/>
</dbReference>
<keyword evidence="1" id="KW-0521">NADP</keyword>
<dbReference type="Pfam" id="PF08240">
    <property type="entry name" value="ADH_N"/>
    <property type="match status" value="1"/>
</dbReference>
<sequence>MTAIAISAPGGPEVLQPTVRPVPQPGPGEVLIRVAAAGVNRPDVLQRMGFYPPPTGASDLPGLEIAGVIAAVGPGGDPELLGQSVCALVAGGGYAEYCTAPVGSCLPVPVGFSMAEAAALPETVFTVWHNLFERAYVGEGETVLVHGGTSGIGTTAIGLCKLFGIKVIVTCGSADKCAAATALGADLAVDYSSADYVEAVKAFTGGRGVEVVLDMVGGDYMPRNIECLADDGRHVTIAFQRGAKVEVDISQVMRRRLTLTGSTLRARSNEFKALLADEIHRTLWPRLADGAWKPAMDQSFPLAEAAAAHTRMEAGAHVGKIVLMVGWAEGTHVMFGGSGTGGQSRG</sequence>
<dbReference type="PANTHER" id="PTHR48106">
    <property type="entry name" value="QUINONE OXIDOREDUCTASE PIG3-RELATED"/>
    <property type="match status" value="1"/>
</dbReference>
<evidence type="ECO:0000259" key="3">
    <source>
        <dbReference type="SMART" id="SM00829"/>
    </source>
</evidence>
<comment type="caution">
    <text evidence="4">The sequence shown here is derived from an EMBL/GenBank/DDBJ whole genome shotgun (WGS) entry which is preliminary data.</text>
</comment>
<accession>A0A7X5XRW3</accession>
<evidence type="ECO:0000313" key="4">
    <source>
        <dbReference type="EMBL" id="NJB88717.1"/>
    </source>
</evidence>
<dbReference type="Pfam" id="PF00107">
    <property type="entry name" value="ADH_zinc_N"/>
    <property type="match status" value="1"/>
</dbReference>
<gene>
    <name evidence="4" type="ORF">GGR90_000869</name>
</gene>
<keyword evidence="2" id="KW-0560">Oxidoreductase</keyword>
<dbReference type="Gene3D" id="3.90.180.10">
    <property type="entry name" value="Medium-chain alcohol dehydrogenases, catalytic domain"/>
    <property type="match status" value="1"/>
</dbReference>
<dbReference type="SUPFAM" id="SSF50129">
    <property type="entry name" value="GroES-like"/>
    <property type="match status" value="1"/>
</dbReference>
<dbReference type="InterPro" id="IPR020843">
    <property type="entry name" value="ER"/>
</dbReference>
<dbReference type="InterPro" id="IPR013149">
    <property type="entry name" value="ADH-like_C"/>
</dbReference>
<dbReference type="InterPro" id="IPR011032">
    <property type="entry name" value="GroES-like_sf"/>
</dbReference>
<dbReference type="InterPro" id="IPR013154">
    <property type="entry name" value="ADH-like_N"/>
</dbReference>
<dbReference type="RefSeq" id="WP_245198388.1">
    <property type="nucleotide sequence ID" value="NZ_JAATIT010000001.1"/>
</dbReference>
<dbReference type="GO" id="GO:0016651">
    <property type="term" value="F:oxidoreductase activity, acting on NAD(P)H"/>
    <property type="evidence" value="ECO:0007669"/>
    <property type="project" value="TreeGrafter"/>
</dbReference>
<dbReference type="SMART" id="SM00829">
    <property type="entry name" value="PKS_ER"/>
    <property type="match status" value="1"/>
</dbReference>